<dbReference type="PANTHER" id="PTHR12189:SF2">
    <property type="entry name" value="MRNA CAP GUANINE-N7 METHYLTRANSFERASE"/>
    <property type="match status" value="1"/>
</dbReference>
<feature type="binding site" evidence="11">
    <location>
        <position position="62"/>
    </location>
    <ligand>
        <name>S-adenosyl-L-methionine</name>
        <dbReference type="ChEBI" id="CHEBI:59789"/>
    </ligand>
</feature>
<dbReference type="GO" id="GO:0004482">
    <property type="term" value="F:mRNA 5'-cap (guanine-N7-)-methyltransferase activity"/>
    <property type="evidence" value="ECO:0007669"/>
    <property type="project" value="UniProtKB-EC"/>
</dbReference>
<keyword evidence="8 10" id="KW-0539">Nucleus</keyword>
<evidence type="ECO:0000256" key="1">
    <source>
        <dbReference type="ARBA" id="ARBA00004123"/>
    </source>
</evidence>
<dbReference type="PROSITE" id="PS51562">
    <property type="entry name" value="RNA_CAP0_MT"/>
    <property type="match status" value="1"/>
</dbReference>
<gene>
    <name evidence="15" type="ORF">NMOB1V02_LOCUS3443</name>
</gene>
<sequence length="384" mass="43272">MTEYRRGKRPGSPDNSQDRNKRQRIGIGGVVAAHYNNIQEKSIEDRFQSSIIHMRSFNNWIKSMLISSVSDMVRGGMWDAQEPLTVLDIGVGKGGDLGKWSKHGIKHLIGFDIASESLACCKSRFQDMQRNSRRFNGPPFTAEFYEADFTRDRLKDMINPGNIPVDIVSCQFSFHYCFESFAQADHTLANVSECLKDGGYFMLTFPDAYNIVHRWKAAGGNEFGNRICKVNFGQPPCQLPLFGAKYRFSLEGVVDCPEFLVYFPALVEIAKRNGLTLVYRKTFKELFDEHSSTSAGRGLLGRMQALETYPSGERNQRNLESIGEYEHAKRFVANLTKESGGGDRDIRVGTLSKSEWEAASLYTAAVFKKPTMADRAVLSIEDDD</sequence>
<feature type="site" description="mRNA cap binding" evidence="12">
    <location>
        <position position="258"/>
    </location>
</feature>
<dbReference type="Proteomes" id="UP000678499">
    <property type="component" value="Unassembled WGS sequence"/>
</dbReference>
<proteinExistence type="inferred from homology"/>
<dbReference type="InterPro" id="IPR039753">
    <property type="entry name" value="RG7MT1"/>
</dbReference>
<dbReference type="EMBL" id="CAJPEX010000457">
    <property type="protein sequence ID" value="CAG0915806.1"/>
    <property type="molecule type" value="Genomic_DNA"/>
</dbReference>
<evidence type="ECO:0000256" key="10">
    <source>
        <dbReference type="PIRNR" id="PIRNR028762"/>
    </source>
</evidence>
<organism evidence="15">
    <name type="scientific">Notodromas monacha</name>
    <dbReference type="NCBI Taxonomy" id="399045"/>
    <lineage>
        <taxon>Eukaryota</taxon>
        <taxon>Metazoa</taxon>
        <taxon>Ecdysozoa</taxon>
        <taxon>Arthropoda</taxon>
        <taxon>Crustacea</taxon>
        <taxon>Oligostraca</taxon>
        <taxon>Ostracoda</taxon>
        <taxon>Podocopa</taxon>
        <taxon>Podocopida</taxon>
        <taxon>Cypridocopina</taxon>
        <taxon>Cypridoidea</taxon>
        <taxon>Cyprididae</taxon>
        <taxon>Notodromas</taxon>
    </lineage>
</organism>
<keyword evidence="5 10" id="KW-0949">S-adenosyl-L-methionine</keyword>
<dbReference type="PIRSF" id="PIRSF028762">
    <property type="entry name" value="ABD1"/>
    <property type="match status" value="1"/>
</dbReference>
<dbReference type="SUPFAM" id="SSF53335">
    <property type="entry name" value="S-adenosyl-L-methionine-dependent methyltransferases"/>
    <property type="match status" value="1"/>
</dbReference>
<reference evidence="15" key="1">
    <citation type="submission" date="2020-11" db="EMBL/GenBank/DDBJ databases">
        <authorList>
            <person name="Tran Van P."/>
        </authorList>
    </citation>
    <scope>NUCLEOTIDE SEQUENCE</scope>
</reference>
<dbReference type="Pfam" id="PF03291">
    <property type="entry name" value="mRNA_G-N7_MeTrfase"/>
    <property type="match status" value="1"/>
</dbReference>
<evidence type="ECO:0000256" key="4">
    <source>
        <dbReference type="ARBA" id="ARBA00022679"/>
    </source>
</evidence>
<dbReference type="AlphaFoldDB" id="A0A7R9BKH3"/>
<feature type="binding site" evidence="11">
    <location>
        <position position="148"/>
    </location>
    <ligand>
        <name>S-adenosyl-L-methionine</name>
        <dbReference type="ChEBI" id="CHEBI:59789"/>
    </ligand>
</feature>
<keyword evidence="2 10" id="KW-0489">Methyltransferase</keyword>
<feature type="site" description="mRNA cap binding" evidence="12">
    <location>
        <position position="99"/>
    </location>
</feature>
<keyword evidence="6 10" id="KW-0694">RNA-binding</keyword>
<evidence type="ECO:0000256" key="2">
    <source>
        <dbReference type="ARBA" id="ARBA00022603"/>
    </source>
</evidence>
<keyword evidence="4 10" id="KW-0808">Transferase</keyword>
<feature type="site" description="mRNA cap binding" evidence="12">
    <location>
        <position position="124"/>
    </location>
</feature>
<feature type="binding site" evidence="11">
    <location>
        <position position="112"/>
    </location>
    <ligand>
        <name>S-adenosyl-L-methionine</name>
        <dbReference type="ChEBI" id="CHEBI:59789"/>
    </ligand>
</feature>
<evidence type="ECO:0000256" key="9">
    <source>
        <dbReference type="ARBA" id="ARBA00044712"/>
    </source>
</evidence>
<dbReference type="EMBL" id="OA882494">
    <property type="protein sequence ID" value="CAD7275654.1"/>
    <property type="molecule type" value="Genomic_DNA"/>
</dbReference>
<dbReference type="GO" id="GO:0003723">
    <property type="term" value="F:RNA binding"/>
    <property type="evidence" value="ECO:0007669"/>
    <property type="project" value="UniProtKB-KW"/>
</dbReference>
<feature type="binding site" evidence="11">
    <location>
        <position position="90"/>
    </location>
    <ligand>
        <name>S-adenosyl-L-methionine</name>
        <dbReference type="ChEBI" id="CHEBI:59789"/>
    </ligand>
</feature>
<dbReference type="PANTHER" id="PTHR12189">
    <property type="entry name" value="MRNA GUANINE-7- METHYLTRANSFERASE"/>
    <property type="match status" value="1"/>
</dbReference>
<evidence type="ECO:0000256" key="5">
    <source>
        <dbReference type="ARBA" id="ARBA00022691"/>
    </source>
</evidence>
<feature type="binding site" evidence="12">
    <location>
        <begin position="58"/>
        <end position="59"/>
    </location>
    <ligand>
        <name>mRNA</name>
        <dbReference type="ChEBI" id="CHEBI:33699"/>
    </ligand>
</feature>
<dbReference type="GO" id="GO:0005634">
    <property type="term" value="C:nucleus"/>
    <property type="evidence" value="ECO:0007669"/>
    <property type="project" value="UniProtKB-SubCell"/>
</dbReference>
<evidence type="ECO:0000256" key="11">
    <source>
        <dbReference type="PIRSR" id="PIRSR028762-1"/>
    </source>
</evidence>
<feature type="binding site" evidence="11">
    <location>
        <position position="171"/>
    </location>
    <ligand>
        <name>S-adenosyl-L-methionine</name>
        <dbReference type="ChEBI" id="CHEBI:59789"/>
    </ligand>
</feature>
<evidence type="ECO:0000313" key="16">
    <source>
        <dbReference type="Proteomes" id="UP000678499"/>
    </source>
</evidence>
<dbReference type="InterPro" id="IPR016899">
    <property type="entry name" value="mRNA_G-N7_MeTrfase_euk"/>
</dbReference>
<feature type="region of interest" description="Disordered" evidence="13">
    <location>
        <begin position="1"/>
        <end position="23"/>
    </location>
</feature>
<keyword evidence="3 10" id="KW-0507">mRNA processing</keyword>
<evidence type="ECO:0000259" key="14">
    <source>
        <dbReference type="PROSITE" id="PS51562"/>
    </source>
</evidence>
<comment type="catalytic activity">
    <reaction evidence="9">
        <text>a 5'-end (5'-triphosphoguanosine)-ribonucleoside in mRNA + S-adenosyl-L-methionine = a 5'-end (N(7)-methyl 5'-triphosphoguanosine)-ribonucleoside in mRNA + S-adenosyl-L-homocysteine</text>
        <dbReference type="Rhea" id="RHEA:67008"/>
        <dbReference type="Rhea" id="RHEA-COMP:17166"/>
        <dbReference type="Rhea" id="RHEA-COMP:17167"/>
        <dbReference type="ChEBI" id="CHEBI:57856"/>
        <dbReference type="ChEBI" id="CHEBI:59789"/>
        <dbReference type="ChEBI" id="CHEBI:156461"/>
        <dbReference type="ChEBI" id="CHEBI:167617"/>
        <dbReference type="EC" id="2.1.1.56"/>
    </reaction>
</comment>
<keyword evidence="7 10" id="KW-0506">mRNA capping</keyword>
<feature type="binding site" evidence="11">
    <location>
        <position position="176"/>
    </location>
    <ligand>
        <name>S-adenosyl-L-methionine</name>
        <dbReference type="ChEBI" id="CHEBI:59789"/>
    </ligand>
</feature>
<dbReference type="EC" id="2.1.1.56" evidence="10"/>
<feature type="site" description="mRNA cap binding" evidence="12">
    <location>
        <position position="175"/>
    </location>
</feature>
<keyword evidence="16" id="KW-1185">Reference proteome</keyword>
<comment type="similarity">
    <text evidence="10">Belongs to the class I-like SAM-binding methyltransferase superfamily. mRNA cap 0 methyltransferase family.</text>
</comment>
<evidence type="ECO:0000256" key="8">
    <source>
        <dbReference type="ARBA" id="ARBA00023242"/>
    </source>
</evidence>
<evidence type="ECO:0000256" key="12">
    <source>
        <dbReference type="PIRSR" id="PIRSR028762-2"/>
    </source>
</evidence>
<evidence type="ECO:0000256" key="13">
    <source>
        <dbReference type="SAM" id="MobiDB-lite"/>
    </source>
</evidence>
<name>A0A7R9BKH3_9CRUS</name>
<dbReference type="CDD" id="cd02440">
    <property type="entry name" value="AdoMet_MTases"/>
    <property type="match status" value="1"/>
</dbReference>
<feature type="site" description="mRNA cap binding" evidence="12">
    <location>
        <position position="362"/>
    </location>
</feature>
<comment type="subcellular location">
    <subcellularLocation>
        <location evidence="1 10">Nucleus</location>
    </subcellularLocation>
</comment>
<evidence type="ECO:0000256" key="7">
    <source>
        <dbReference type="ARBA" id="ARBA00023042"/>
    </source>
</evidence>
<evidence type="ECO:0000313" key="15">
    <source>
        <dbReference type="EMBL" id="CAD7275654.1"/>
    </source>
</evidence>
<feature type="domain" description="MRNA cap 0 methyltransferase" evidence="14">
    <location>
        <begin position="49"/>
        <end position="370"/>
    </location>
</feature>
<evidence type="ECO:0000256" key="3">
    <source>
        <dbReference type="ARBA" id="ARBA00022664"/>
    </source>
</evidence>
<feature type="site" description="mRNA cap binding" evidence="12">
    <location>
        <position position="93"/>
    </location>
</feature>
<dbReference type="InterPro" id="IPR004971">
    <property type="entry name" value="mRNA_G-N7_MeTrfase_dom"/>
</dbReference>
<dbReference type="Gene3D" id="3.40.50.150">
    <property type="entry name" value="Vaccinia Virus protein VP39"/>
    <property type="match status" value="1"/>
</dbReference>
<dbReference type="OrthoDB" id="10248867at2759"/>
<accession>A0A7R9BKH3</accession>
<evidence type="ECO:0000256" key="6">
    <source>
        <dbReference type="ARBA" id="ARBA00022884"/>
    </source>
</evidence>
<protein>
    <recommendedName>
        <fullName evidence="10">mRNA cap guanine-N(7) methyltransferase</fullName>
        <ecNumber evidence="10">2.1.1.56</ecNumber>
    </recommendedName>
    <alternativeName>
        <fullName evidence="10">mRNA (guanine-N(7))-methyltransferase</fullName>
    </alternativeName>
    <alternativeName>
        <fullName evidence="10">mRNA cap methyltransferase</fullName>
    </alternativeName>
</protein>
<dbReference type="InterPro" id="IPR029063">
    <property type="entry name" value="SAM-dependent_MTases_sf"/>
</dbReference>